<protein>
    <submittedName>
        <fullName evidence="1">Uncharacterized protein</fullName>
    </submittedName>
</protein>
<keyword evidence="2" id="KW-1185">Reference proteome</keyword>
<evidence type="ECO:0000313" key="2">
    <source>
        <dbReference type="Proteomes" id="UP000199092"/>
    </source>
</evidence>
<dbReference type="OrthoDB" id="3659232at2"/>
<dbReference type="Proteomes" id="UP000199092">
    <property type="component" value="Chromosome I"/>
</dbReference>
<evidence type="ECO:0000313" key="1">
    <source>
        <dbReference type="EMBL" id="SDT39215.1"/>
    </source>
</evidence>
<proteinExistence type="predicted"/>
<accession>A0A1H1ZZL8</accession>
<dbReference type="EMBL" id="LT629749">
    <property type="protein sequence ID" value="SDT39215.1"/>
    <property type="molecule type" value="Genomic_DNA"/>
</dbReference>
<dbReference type="AlphaFoldDB" id="A0A1H1ZZL8"/>
<reference evidence="1 2" key="1">
    <citation type="submission" date="2016-10" db="EMBL/GenBank/DDBJ databases">
        <authorList>
            <person name="de Groot N.N."/>
        </authorList>
    </citation>
    <scope>NUCLEOTIDE SEQUENCE [LARGE SCALE GENOMIC DNA]</scope>
    <source>
        <strain evidence="1 2">DSM 21741</strain>
    </source>
</reference>
<dbReference type="RefSeq" id="WP_091415616.1">
    <property type="nucleotide sequence ID" value="NZ_LT629749.1"/>
</dbReference>
<gene>
    <name evidence="1" type="ORF">SAMN04488543_4120</name>
</gene>
<name>A0A1H1ZZL8_9ACTN</name>
<organism evidence="1 2">
    <name type="scientific">Friedmanniella luteola</name>
    <dbReference type="NCBI Taxonomy" id="546871"/>
    <lineage>
        <taxon>Bacteria</taxon>
        <taxon>Bacillati</taxon>
        <taxon>Actinomycetota</taxon>
        <taxon>Actinomycetes</taxon>
        <taxon>Propionibacteriales</taxon>
        <taxon>Nocardioidaceae</taxon>
        <taxon>Friedmanniella</taxon>
    </lineage>
</organism>
<sequence>MRIDEARALAADWVRAQPGWPAPFVGAFFTGSTVDADPAAPLAATSDVDLAVVLDGEAPGKPGKLDHHGVLLEVTYLPWADLADPAVVARTFYLAPSFARDTVVADPSGRLAALRGAVAPVFARPDVVRDRWGSVLARMTAAPAPADSWAVAVTRWLFPMSLGTAVVLVAARANPTVRLRYLRAREALTACGLADRYRPLLDELGCADVAPALVVAHLDAMAAAFDDAAAGPPAPFFFAADLTPAARPVPVDGARDLVAAGDHREAVFWLVATFARCVQALDAADAPAAARHRDAFAAAVDDLLGLRGADDLARRRAAVLAGLPALVATAEEVLAATPGRAAPDAALGRRREAL</sequence>
<dbReference type="STRING" id="546871.SAMN04488543_4120"/>